<dbReference type="KEGG" id="hdh:G5B40_11180"/>
<reference evidence="2 3" key="1">
    <citation type="submission" date="2020-02" db="EMBL/GenBank/DDBJ databases">
        <title>complete genome sequence of Rhodobacteraceae bacterium.</title>
        <authorList>
            <person name="Park J."/>
            <person name="Kim Y.-S."/>
            <person name="Kim K.-H."/>
        </authorList>
    </citation>
    <scope>NUCLEOTIDE SEQUENCE [LARGE SCALE GENOMIC DNA]</scope>
    <source>
        <strain evidence="2 3">RR4-56</strain>
    </source>
</reference>
<dbReference type="PANTHER" id="PTHR47163:SF2">
    <property type="entry name" value="SI:DKEY-17M8.2"/>
    <property type="match status" value="1"/>
</dbReference>
<name>A0A7L5C0A9_9RHOB</name>
<feature type="domain" description="ISXO2-like transposase" evidence="1">
    <location>
        <begin position="131"/>
        <end position="276"/>
    </location>
</feature>
<dbReference type="InterPro" id="IPR024445">
    <property type="entry name" value="Tnp_ISXO2-like"/>
</dbReference>
<evidence type="ECO:0000313" key="3">
    <source>
        <dbReference type="Proteomes" id="UP000503336"/>
    </source>
</evidence>
<dbReference type="Pfam" id="PF12760">
    <property type="entry name" value="Zn_ribbon_IS1595"/>
    <property type="match status" value="1"/>
</dbReference>
<keyword evidence="3" id="KW-1185">Reference proteome</keyword>
<accession>A0A7L5C0A9</accession>
<dbReference type="InterPro" id="IPR024442">
    <property type="entry name" value="Transposase_Zn_ribbon"/>
</dbReference>
<dbReference type="Proteomes" id="UP000503336">
    <property type="component" value="Chromosome"/>
</dbReference>
<dbReference type="RefSeq" id="WP_165098557.1">
    <property type="nucleotide sequence ID" value="NZ_CP049056.1"/>
</dbReference>
<dbReference type="InterPro" id="IPR053164">
    <property type="entry name" value="IS1016-like_transposase"/>
</dbReference>
<dbReference type="NCBIfam" id="NF033547">
    <property type="entry name" value="transpos_IS1595"/>
    <property type="match status" value="1"/>
</dbReference>
<dbReference type="EMBL" id="CP049056">
    <property type="protein sequence ID" value="QIE55966.1"/>
    <property type="molecule type" value="Genomic_DNA"/>
</dbReference>
<gene>
    <name evidence="2" type="ORF">G5B40_11180</name>
</gene>
<dbReference type="AlphaFoldDB" id="A0A7L5C0A9"/>
<dbReference type="SMART" id="SM01126">
    <property type="entry name" value="DDE_Tnp_IS1595"/>
    <property type="match status" value="1"/>
</dbReference>
<sequence length="309" mass="34658">MAKADLTNAIFHDDDKAREHLESILWPSGAVCPRCSARGDRITKLQGKSTRPGVHKCKDCRKPFTVTVGTVMERSKIPLSKWVLAAQLMASSKKGMSAKQLERMLGCTYETAWFLFHRLRECAIEPTPRGPMGGANKVVEADETYVGGKARNAHKGKPVPKKNAVFTLVERDGEARSFHVTTVNSKTLKPILLKNADRASLLMTDDSRVYPPIGKEFKGHASVNHSDGEYVRKAFYYTNTVESYFALLKRGVMGSFHSISEAHLYRYLAEFDFRHNHRHMSDTERSDALLSGAKGKRLTYQQPREAANV</sequence>
<organism evidence="2 3">
    <name type="scientific">Pikeienuella piscinae</name>
    <dbReference type="NCBI Taxonomy" id="2748098"/>
    <lineage>
        <taxon>Bacteria</taxon>
        <taxon>Pseudomonadati</taxon>
        <taxon>Pseudomonadota</taxon>
        <taxon>Alphaproteobacteria</taxon>
        <taxon>Rhodobacterales</taxon>
        <taxon>Paracoccaceae</taxon>
        <taxon>Pikeienuella</taxon>
    </lineage>
</organism>
<evidence type="ECO:0000313" key="2">
    <source>
        <dbReference type="EMBL" id="QIE55966.1"/>
    </source>
</evidence>
<proteinExistence type="predicted"/>
<protein>
    <submittedName>
        <fullName evidence="2">IS1595 family transposase</fullName>
    </submittedName>
</protein>
<dbReference type="Pfam" id="PF12762">
    <property type="entry name" value="DDE_Tnp_IS1595"/>
    <property type="match status" value="1"/>
</dbReference>
<dbReference type="PANTHER" id="PTHR47163">
    <property type="entry name" value="DDE_TNP_IS1595 DOMAIN-CONTAINING PROTEIN"/>
    <property type="match status" value="1"/>
</dbReference>
<evidence type="ECO:0000259" key="1">
    <source>
        <dbReference type="SMART" id="SM01126"/>
    </source>
</evidence>